<organism evidence="2 3">
    <name type="scientific">Leifsonia tongyongensis</name>
    <dbReference type="NCBI Taxonomy" id="1268043"/>
    <lineage>
        <taxon>Bacteria</taxon>
        <taxon>Bacillati</taxon>
        <taxon>Actinomycetota</taxon>
        <taxon>Actinomycetes</taxon>
        <taxon>Micrococcales</taxon>
        <taxon>Microbacteriaceae</taxon>
        <taxon>Leifsonia</taxon>
    </lineage>
</organism>
<dbReference type="PROSITE" id="PS51502">
    <property type="entry name" value="S_R_A_B_BARREL"/>
    <property type="match status" value="1"/>
</dbReference>
<dbReference type="Proteomes" id="UP000474967">
    <property type="component" value="Unassembled WGS sequence"/>
</dbReference>
<sequence length="101" mass="11199">MMIRHVVLFKLAATDDAERAEQVETIARGLRSLPASIPEILRMEVGANVLHPGANFDLVLIADYEDADALARYQVHPDHKVVASYIQSVVADRSAVDFEVR</sequence>
<evidence type="ECO:0000259" key="1">
    <source>
        <dbReference type="PROSITE" id="PS51502"/>
    </source>
</evidence>
<proteinExistence type="predicted"/>
<name>A0A6L9Y3V9_9MICO</name>
<accession>A0A6L9Y3V9</accession>
<reference evidence="2 3" key="1">
    <citation type="journal article" date="2014" name="J. Microbiol.">
        <title>Diaminobutyricibacter tongyongensis gen. nov., sp. nov. and Homoserinibacter gongjuensis gen. nov., sp. nov. belong to the family Microbacteriaceae.</title>
        <authorList>
            <person name="Kim S.J."/>
            <person name="Ahn J.H."/>
            <person name="Weon H.Y."/>
            <person name="Hamada M."/>
            <person name="Suzuki K."/>
            <person name="Kwon S.W."/>
        </authorList>
    </citation>
    <scope>NUCLEOTIDE SEQUENCE [LARGE SCALE GENOMIC DNA]</scope>
    <source>
        <strain evidence="2 3">NBRC 108724</strain>
    </source>
</reference>
<dbReference type="Gene3D" id="3.30.70.100">
    <property type="match status" value="1"/>
</dbReference>
<dbReference type="InterPro" id="IPR013097">
    <property type="entry name" value="Dabb"/>
</dbReference>
<evidence type="ECO:0000313" key="2">
    <source>
        <dbReference type="EMBL" id="NEN08007.1"/>
    </source>
</evidence>
<dbReference type="AlphaFoldDB" id="A0A6L9Y3V9"/>
<feature type="domain" description="Stress-response A/B barrel" evidence="1">
    <location>
        <begin position="3"/>
        <end position="98"/>
    </location>
</feature>
<dbReference type="SUPFAM" id="SSF54909">
    <property type="entry name" value="Dimeric alpha+beta barrel"/>
    <property type="match status" value="1"/>
</dbReference>
<gene>
    <name evidence="2" type="ORF">G3T36_19290</name>
</gene>
<dbReference type="EMBL" id="JAAGWY010000006">
    <property type="protein sequence ID" value="NEN08007.1"/>
    <property type="molecule type" value="Genomic_DNA"/>
</dbReference>
<dbReference type="PANTHER" id="PTHR37832:SF1">
    <property type="entry name" value="STRESS-RESPONSE A_B BARREL DOMAIN-CONTAINING PROTEIN"/>
    <property type="match status" value="1"/>
</dbReference>
<evidence type="ECO:0000313" key="3">
    <source>
        <dbReference type="Proteomes" id="UP000474967"/>
    </source>
</evidence>
<keyword evidence="3" id="KW-1185">Reference proteome</keyword>
<dbReference type="InterPro" id="IPR011008">
    <property type="entry name" value="Dimeric_a/b-barrel"/>
</dbReference>
<dbReference type="PANTHER" id="PTHR37832">
    <property type="entry name" value="BLL2683 PROTEIN"/>
    <property type="match status" value="1"/>
</dbReference>
<protein>
    <submittedName>
        <fullName evidence="2">Dabb family protein</fullName>
    </submittedName>
</protein>
<dbReference type="Pfam" id="PF07876">
    <property type="entry name" value="Dabb"/>
    <property type="match status" value="1"/>
</dbReference>
<dbReference type="SMART" id="SM00886">
    <property type="entry name" value="Dabb"/>
    <property type="match status" value="1"/>
</dbReference>
<comment type="caution">
    <text evidence="2">The sequence shown here is derived from an EMBL/GenBank/DDBJ whole genome shotgun (WGS) entry which is preliminary data.</text>
</comment>